<dbReference type="GO" id="GO:0016787">
    <property type="term" value="F:hydrolase activity"/>
    <property type="evidence" value="ECO:0007669"/>
    <property type="project" value="UniProtKB-KW"/>
</dbReference>
<organism evidence="1 2">
    <name type="scientific">Mycobacterium intermedium</name>
    <dbReference type="NCBI Taxonomy" id="28445"/>
    <lineage>
        <taxon>Bacteria</taxon>
        <taxon>Bacillati</taxon>
        <taxon>Actinomycetota</taxon>
        <taxon>Actinomycetes</taxon>
        <taxon>Mycobacteriales</taxon>
        <taxon>Mycobacteriaceae</taxon>
        <taxon>Mycobacterium</taxon>
        <taxon>Mycobacterium simiae complex</taxon>
    </lineage>
</organism>
<dbReference type="PANTHER" id="PTHR13617:SF14">
    <property type="entry name" value="PROTEIN ABHD18"/>
    <property type="match status" value="1"/>
</dbReference>
<dbReference type="Gene3D" id="3.40.50.1820">
    <property type="entry name" value="alpha/beta hydrolase"/>
    <property type="match status" value="1"/>
</dbReference>
<keyword evidence="2" id="KW-1185">Reference proteome</keyword>
<evidence type="ECO:0000313" key="2">
    <source>
        <dbReference type="Proteomes" id="UP000192739"/>
    </source>
</evidence>
<dbReference type="AlphaFoldDB" id="A0A1E3SED9"/>
<gene>
    <name evidence="1" type="ORF">BST27_07690</name>
</gene>
<name>A0A1E3SED9_MYCIE</name>
<accession>A0A1E3SED9</accession>
<evidence type="ECO:0000313" key="1">
    <source>
        <dbReference type="EMBL" id="ORB08263.1"/>
    </source>
</evidence>
<dbReference type="PANTHER" id="PTHR13617">
    <property type="entry name" value="PROTEIN ABHD18"/>
    <property type="match status" value="1"/>
</dbReference>
<comment type="caution">
    <text evidence="1">The sequence shown here is derived from an EMBL/GenBank/DDBJ whole genome shotgun (WGS) entry which is preliminary data.</text>
</comment>
<dbReference type="EMBL" id="MVHT01000014">
    <property type="protein sequence ID" value="ORB08263.1"/>
    <property type="molecule type" value="Genomic_DNA"/>
</dbReference>
<dbReference type="InterPro" id="IPR029058">
    <property type="entry name" value="AB_hydrolase_fold"/>
</dbReference>
<proteinExistence type="predicted"/>
<protein>
    <submittedName>
        <fullName evidence="1">Alpha/beta hydrolase</fullName>
    </submittedName>
</protein>
<keyword evidence="1" id="KW-0378">Hydrolase</keyword>
<dbReference type="SUPFAM" id="SSF53474">
    <property type="entry name" value="alpha/beta-Hydrolases"/>
    <property type="match status" value="1"/>
</dbReference>
<sequence length="416" mass="46107">MARPSNEDHRTSGPSNDYISATTGVVGAMAPFMHTGQYLLQSWREYLGQAPDELPIARPTVAIAAQAFRDEIALMGLKVRRPISHPEVFERITEEVIAALDFFGDSGLLSHPELFFAAPPPLSEVTVHKVKGRRPSFYRISFDSEYLPHPQEPGAQRWQSYTANNREYALLLRHAEPRPWLVCVHGTEMGRAAIDLALFRAWKLHEELGLNVVIPVLPMHGPRAHGLPKGAVFPGEDVLDNVHATAQAVWDIRRLLSWIRSQEPAARIGLNSLSLGGYIAALVASLEDGLSCAILGVPVADLVDVLARHSGLRHDDPRLHTMQLAAPIGQMVSPLSLTPLVSMSGRFIYAGIADRLVHPREQVNRLWKHWGKPEIVWYPGGHTGFFRSQPVQRFVWDALQQSGLLDGPPTRCARPA</sequence>
<dbReference type="STRING" id="28445.BHQ20_15105"/>
<dbReference type="Proteomes" id="UP000192739">
    <property type="component" value="Unassembled WGS sequence"/>
</dbReference>
<reference evidence="1 2" key="1">
    <citation type="submission" date="2017-02" db="EMBL/GenBank/DDBJ databases">
        <title>The new phylogeny of genus Mycobacterium.</title>
        <authorList>
            <person name="Tortoli E."/>
            <person name="Trovato A."/>
            <person name="Cirillo D.M."/>
        </authorList>
    </citation>
    <scope>NUCLEOTIDE SEQUENCE [LARGE SCALE GENOMIC DNA]</scope>
    <source>
        <strain evidence="1 2">DSM 44049</strain>
    </source>
</reference>